<dbReference type="Pfam" id="PF00149">
    <property type="entry name" value="Metallophos"/>
    <property type="match status" value="1"/>
</dbReference>
<dbReference type="InterPro" id="IPR006311">
    <property type="entry name" value="TAT_signal"/>
</dbReference>
<name>A0A1I3SB79_9PLAN</name>
<evidence type="ECO:0000313" key="4">
    <source>
        <dbReference type="Proteomes" id="UP000199518"/>
    </source>
</evidence>
<dbReference type="Gene3D" id="3.60.21.10">
    <property type="match status" value="1"/>
</dbReference>
<dbReference type="InterPro" id="IPR004843">
    <property type="entry name" value="Calcineurin-like_PHP"/>
</dbReference>
<dbReference type="Proteomes" id="UP000199518">
    <property type="component" value="Unassembled WGS sequence"/>
</dbReference>
<keyword evidence="4" id="KW-1185">Reference proteome</keyword>
<evidence type="ECO:0000256" key="1">
    <source>
        <dbReference type="SAM" id="MobiDB-lite"/>
    </source>
</evidence>
<evidence type="ECO:0000313" key="3">
    <source>
        <dbReference type="EMBL" id="SFJ55998.1"/>
    </source>
</evidence>
<dbReference type="EMBL" id="FOQD01000023">
    <property type="protein sequence ID" value="SFJ55998.1"/>
    <property type="molecule type" value="Genomic_DNA"/>
</dbReference>
<dbReference type="AlphaFoldDB" id="A0A1I3SB79"/>
<dbReference type="SUPFAM" id="SSF56300">
    <property type="entry name" value="Metallo-dependent phosphatases"/>
    <property type="match status" value="1"/>
</dbReference>
<protein>
    <submittedName>
        <fullName evidence="3">3',5'-cyclic AMP phosphodiesterase CpdA</fullName>
    </submittedName>
</protein>
<organism evidence="3 4">
    <name type="scientific">Planctomicrobium piriforme</name>
    <dbReference type="NCBI Taxonomy" id="1576369"/>
    <lineage>
        <taxon>Bacteria</taxon>
        <taxon>Pseudomonadati</taxon>
        <taxon>Planctomycetota</taxon>
        <taxon>Planctomycetia</taxon>
        <taxon>Planctomycetales</taxon>
        <taxon>Planctomycetaceae</taxon>
        <taxon>Planctomicrobium</taxon>
    </lineage>
</organism>
<accession>A0A1I3SB79</accession>
<sequence length="357" mass="40217">MKELSRRDLLKASAAGLAGSPLLGHLNRAAAAEVDPNADAVLVDGEAAAIQPGSFTIAVLPDTQNYSEKFPEIFKAQTQWIVDQQAARNIACVLHLGDITNHSQTFEWENAVAALSLLDGKVPYCFVPGNHDYSTQGKCEDRSTRLNEFLPVSQYQSWPTFGGVYDREPDRMENSFHRFEAGGRKWLVVALEFGPRRDVIRWANQVVTKHPDHQAILITHAYMYYDDTRYDWQKFGKDQTWNPHDYGVAKATGDNVCDGEELWNSLVSKHENFALTLNGHVLKDGLGRLTSTTPGGRNVHQMLVNFQMRPKGGDGWLRLLEFRPDNTLQVSDYSPTRKQRNESPQNQFLLKLGSDRS</sequence>
<feature type="domain" description="Calcineurin-like phosphoesterase" evidence="2">
    <location>
        <begin position="56"/>
        <end position="229"/>
    </location>
</feature>
<reference evidence="4" key="1">
    <citation type="submission" date="2016-10" db="EMBL/GenBank/DDBJ databases">
        <authorList>
            <person name="Varghese N."/>
            <person name="Submissions S."/>
        </authorList>
    </citation>
    <scope>NUCLEOTIDE SEQUENCE [LARGE SCALE GENOMIC DNA]</scope>
    <source>
        <strain evidence="4">DSM 26348</strain>
    </source>
</reference>
<feature type="compositionally biased region" description="Polar residues" evidence="1">
    <location>
        <begin position="330"/>
        <end position="348"/>
    </location>
</feature>
<dbReference type="RefSeq" id="WP_092056600.1">
    <property type="nucleotide sequence ID" value="NZ_FOQD01000023.1"/>
</dbReference>
<dbReference type="PANTHER" id="PTHR43143:SF5">
    <property type="entry name" value="SECRETED PROTEIN"/>
    <property type="match status" value="1"/>
</dbReference>
<dbReference type="OrthoDB" id="9772095at2"/>
<feature type="region of interest" description="Disordered" evidence="1">
    <location>
        <begin position="330"/>
        <end position="357"/>
    </location>
</feature>
<dbReference type="PROSITE" id="PS51318">
    <property type="entry name" value="TAT"/>
    <property type="match status" value="1"/>
</dbReference>
<gene>
    <name evidence="3" type="ORF">SAMN05421753_12389</name>
</gene>
<dbReference type="InterPro" id="IPR029052">
    <property type="entry name" value="Metallo-depent_PP-like"/>
</dbReference>
<proteinExistence type="predicted"/>
<evidence type="ECO:0000259" key="2">
    <source>
        <dbReference type="Pfam" id="PF00149"/>
    </source>
</evidence>
<dbReference type="GO" id="GO:0016787">
    <property type="term" value="F:hydrolase activity"/>
    <property type="evidence" value="ECO:0007669"/>
    <property type="project" value="InterPro"/>
</dbReference>
<dbReference type="InterPro" id="IPR051918">
    <property type="entry name" value="STPP_CPPED1"/>
</dbReference>
<dbReference type="PANTHER" id="PTHR43143">
    <property type="entry name" value="METALLOPHOSPHOESTERASE, CALCINEURIN SUPERFAMILY"/>
    <property type="match status" value="1"/>
</dbReference>
<dbReference type="STRING" id="1576369.SAMN05421753_12389"/>